<dbReference type="Proteomes" id="UP000186817">
    <property type="component" value="Unassembled WGS sequence"/>
</dbReference>
<reference evidence="2 3" key="1">
    <citation type="submission" date="2016-02" db="EMBL/GenBank/DDBJ databases">
        <title>Genome analysis of coral dinoflagellate symbionts highlights evolutionary adaptations to a symbiotic lifestyle.</title>
        <authorList>
            <person name="Aranda M."/>
            <person name="Li Y."/>
            <person name="Liew Y.J."/>
            <person name="Baumgarten S."/>
            <person name="Simakov O."/>
            <person name="Wilson M."/>
            <person name="Piel J."/>
            <person name="Ashoor H."/>
            <person name="Bougouffa S."/>
            <person name="Bajic V.B."/>
            <person name="Ryu T."/>
            <person name="Ravasi T."/>
            <person name="Bayer T."/>
            <person name="Micklem G."/>
            <person name="Kim H."/>
            <person name="Bhak J."/>
            <person name="Lajeunesse T.C."/>
            <person name="Voolstra C.R."/>
        </authorList>
    </citation>
    <scope>NUCLEOTIDE SEQUENCE [LARGE SCALE GENOMIC DNA]</scope>
    <source>
        <strain evidence="2 3">CCMP2467</strain>
    </source>
</reference>
<gene>
    <name evidence="2" type="ORF">AK812_SmicGene16409</name>
</gene>
<evidence type="ECO:0000313" key="3">
    <source>
        <dbReference type="Proteomes" id="UP000186817"/>
    </source>
</evidence>
<evidence type="ECO:0000313" key="2">
    <source>
        <dbReference type="EMBL" id="OLQ00868.1"/>
    </source>
</evidence>
<comment type="caution">
    <text evidence="2">The sequence shown here is derived from an EMBL/GenBank/DDBJ whole genome shotgun (WGS) entry which is preliminary data.</text>
</comment>
<accession>A0A1Q9E0B3</accession>
<feature type="region of interest" description="Disordered" evidence="1">
    <location>
        <begin position="13"/>
        <end position="71"/>
    </location>
</feature>
<dbReference type="EMBL" id="LSRX01000312">
    <property type="protein sequence ID" value="OLQ00868.1"/>
    <property type="molecule type" value="Genomic_DNA"/>
</dbReference>
<organism evidence="2 3">
    <name type="scientific">Symbiodinium microadriaticum</name>
    <name type="common">Dinoflagellate</name>
    <name type="synonym">Zooxanthella microadriatica</name>
    <dbReference type="NCBI Taxonomy" id="2951"/>
    <lineage>
        <taxon>Eukaryota</taxon>
        <taxon>Sar</taxon>
        <taxon>Alveolata</taxon>
        <taxon>Dinophyceae</taxon>
        <taxon>Suessiales</taxon>
        <taxon>Symbiodiniaceae</taxon>
        <taxon>Symbiodinium</taxon>
    </lineage>
</organism>
<dbReference type="AlphaFoldDB" id="A0A1Q9E0B3"/>
<evidence type="ECO:0000256" key="1">
    <source>
        <dbReference type="SAM" id="MobiDB-lite"/>
    </source>
</evidence>
<protein>
    <submittedName>
        <fullName evidence="2">Uncharacterized protein</fullName>
    </submittedName>
</protein>
<dbReference type="OrthoDB" id="10634951at2759"/>
<name>A0A1Q9E0B3_SYMMI</name>
<proteinExistence type="predicted"/>
<sequence length="71" mass="7759">MAVVPVRAKIVQEEPEAVKADAASPLEVGTPPREETNLPEGDLLHQKAPAPYQQPMHRKVLLRENSPGRLG</sequence>
<keyword evidence="3" id="KW-1185">Reference proteome</keyword>